<protein>
    <recommendedName>
        <fullName evidence="5">Extracellular membrane protein CFEM domain-containing protein</fullName>
    </recommendedName>
</protein>
<dbReference type="Proteomes" id="UP000240883">
    <property type="component" value="Unassembled WGS sequence"/>
</dbReference>
<evidence type="ECO:0000256" key="1">
    <source>
        <dbReference type="SAM" id="MobiDB-lite"/>
    </source>
</evidence>
<evidence type="ECO:0008006" key="5">
    <source>
        <dbReference type="Google" id="ProtNLM"/>
    </source>
</evidence>
<keyword evidence="4" id="KW-1185">Reference proteome</keyword>
<keyword evidence="2" id="KW-0732">Signal</keyword>
<evidence type="ECO:0000256" key="2">
    <source>
        <dbReference type="SAM" id="SignalP"/>
    </source>
</evidence>
<proteinExistence type="predicted"/>
<feature type="chain" id="PRO_5015524947" description="Extracellular membrane protein CFEM domain-containing protein" evidence="2">
    <location>
        <begin position="20"/>
        <end position="228"/>
    </location>
</feature>
<feature type="signal peptide" evidence="2">
    <location>
        <begin position="1"/>
        <end position="19"/>
    </location>
</feature>
<sequence>MKSIASFSIIVALSRAVCAAPEPAITPRAELPVARRQDTLSDPARLGWVSESGASEFSDMRSCDSPQTLSRSGSLAQCCSPTGACEFWSTCSDGNLIAGSSSVFCDQGYCNTAVLVATPGASDGASFLGCWATSLGEDPFTIVQNVASAALAIPTTSPGSGSDEGSSSGSSRATSARSSAGSSAEESLSEGSATGSAPAATESTGAAAFAAEPLTGVFGAVAMLYALL</sequence>
<gene>
    <name evidence="3" type="ORF">BS50DRAFT_591120</name>
</gene>
<dbReference type="EMBL" id="KZ678139">
    <property type="protein sequence ID" value="PSN64163.1"/>
    <property type="molecule type" value="Genomic_DNA"/>
</dbReference>
<evidence type="ECO:0000313" key="4">
    <source>
        <dbReference type="Proteomes" id="UP000240883"/>
    </source>
</evidence>
<evidence type="ECO:0000313" key="3">
    <source>
        <dbReference type="EMBL" id="PSN64163.1"/>
    </source>
</evidence>
<feature type="compositionally biased region" description="Low complexity" evidence="1">
    <location>
        <begin position="155"/>
        <end position="199"/>
    </location>
</feature>
<name>A0A2T2NFE3_CORCC</name>
<organism evidence="3 4">
    <name type="scientific">Corynespora cassiicola Philippines</name>
    <dbReference type="NCBI Taxonomy" id="1448308"/>
    <lineage>
        <taxon>Eukaryota</taxon>
        <taxon>Fungi</taxon>
        <taxon>Dikarya</taxon>
        <taxon>Ascomycota</taxon>
        <taxon>Pezizomycotina</taxon>
        <taxon>Dothideomycetes</taxon>
        <taxon>Pleosporomycetidae</taxon>
        <taxon>Pleosporales</taxon>
        <taxon>Corynesporascaceae</taxon>
        <taxon>Corynespora</taxon>
    </lineage>
</organism>
<feature type="region of interest" description="Disordered" evidence="1">
    <location>
        <begin position="154"/>
        <end position="199"/>
    </location>
</feature>
<reference evidence="3 4" key="1">
    <citation type="journal article" date="2018" name="Front. Microbiol.">
        <title>Genome-Wide Analysis of Corynespora cassiicola Leaf Fall Disease Putative Effectors.</title>
        <authorList>
            <person name="Lopez D."/>
            <person name="Ribeiro S."/>
            <person name="Label P."/>
            <person name="Fumanal B."/>
            <person name="Venisse J.S."/>
            <person name="Kohler A."/>
            <person name="de Oliveira R.R."/>
            <person name="Labutti K."/>
            <person name="Lipzen A."/>
            <person name="Lail K."/>
            <person name="Bauer D."/>
            <person name="Ohm R.A."/>
            <person name="Barry K.W."/>
            <person name="Spatafora J."/>
            <person name="Grigoriev I.V."/>
            <person name="Martin F.M."/>
            <person name="Pujade-Renaud V."/>
        </authorList>
    </citation>
    <scope>NUCLEOTIDE SEQUENCE [LARGE SCALE GENOMIC DNA]</scope>
    <source>
        <strain evidence="3 4">Philippines</strain>
    </source>
</reference>
<dbReference type="OrthoDB" id="3791842at2759"/>
<accession>A0A2T2NFE3</accession>
<dbReference type="AlphaFoldDB" id="A0A2T2NFE3"/>